<evidence type="ECO:0000256" key="1">
    <source>
        <dbReference type="ARBA" id="ARBA00004324"/>
    </source>
</evidence>
<dbReference type="Proteomes" id="UP000054166">
    <property type="component" value="Unassembled WGS sequence"/>
</dbReference>
<dbReference type="InterPro" id="IPR035309">
    <property type="entry name" value="PSME4"/>
</dbReference>
<comment type="subcellular location">
    <subcellularLocation>
        <location evidence="2">Cytoplasm</location>
    </subcellularLocation>
    <subcellularLocation>
        <location evidence="1">Nucleus speckle</location>
    </subcellularLocation>
</comment>
<evidence type="ECO:0000256" key="7">
    <source>
        <dbReference type="ARBA" id="ARBA00023204"/>
    </source>
</evidence>
<evidence type="ECO:0000256" key="3">
    <source>
        <dbReference type="ARBA" id="ARBA00005739"/>
    </source>
</evidence>
<evidence type="ECO:0000256" key="4">
    <source>
        <dbReference type="ARBA" id="ARBA00022490"/>
    </source>
</evidence>
<dbReference type="InParanoid" id="A0A0C3FMW7"/>
<evidence type="ECO:0000256" key="8">
    <source>
        <dbReference type="ARBA" id="ARBA00023242"/>
    </source>
</evidence>
<dbReference type="GO" id="GO:0016504">
    <property type="term" value="F:peptidase activator activity"/>
    <property type="evidence" value="ECO:0007669"/>
    <property type="project" value="InterPro"/>
</dbReference>
<comment type="similarity">
    <text evidence="3">Belongs to the BLM10 family.</text>
</comment>
<dbReference type="Pfam" id="PF11919">
    <property type="entry name" value="PSME4_C"/>
    <property type="match status" value="1"/>
</dbReference>
<dbReference type="InterPro" id="IPR016024">
    <property type="entry name" value="ARM-type_fold"/>
</dbReference>
<gene>
    <name evidence="12" type="ORF">PILCRDRAFT_817537</name>
</gene>
<reference evidence="13" key="2">
    <citation type="submission" date="2015-01" db="EMBL/GenBank/DDBJ databases">
        <title>Evolutionary Origins and Diversification of the Mycorrhizal Mutualists.</title>
        <authorList>
            <consortium name="DOE Joint Genome Institute"/>
            <consortium name="Mycorrhizal Genomics Consortium"/>
            <person name="Kohler A."/>
            <person name="Kuo A."/>
            <person name="Nagy L.G."/>
            <person name="Floudas D."/>
            <person name="Copeland A."/>
            <person name="Barry K.W."/>
            <person name="Cichocki N."/>
            <person name="Veneault-Fourrey C."/>
            <person name="LaButti K."/>
            <person name="Lindquist E.A."/>
            <person name="Lipzen A."/>
            <person name="Lundell T."/>
            <person name="Morin E."/>
            <person name="Murat C."/>
            <person name="Riley R."/>
            <person name="Ohm R."/>
            <person name="Sun H."/>
            <person name="Tunlid A."/>
            <person name="Henrissat B."/>
            <person name="Grigoriev I.V."/>
            <person name="Hibbett D.S."/>
            <person name="Martin F."/>
        </authorList>
    </citation>
    <scope>NUCLEOTIDE SEQUENCE [LARGE SCALE GENOMIC DNA]</scope>
    <source>
        <strain evidence="13">F 1598</strain>
    </source>
</reference>
<dbReference type="GO" id="GO:0070628">
    <property type="term" value="F:proteasome binding"/>
    <property type="evidence" value="ECO:0007669"/>
    <property type="project" value="InterPro"/>
</dbReference>
<protein>
    <recommendedName>
        <fullName evidence="14">ARM repeat-containing protein</fullName>
    </recommendedName>
</protein>
<dbReference type="GO" id="GO:0006281">
    <property type="term" value="P:DNA repair"/>
    <property type="evidence" value="ECO:0007669"/>
    <property type="project" value="UniProtKB-KW"/>
</dbReference>
<dbReference type="Gene3D" id="1.25.10.10">
    <property type="entry name" value="Leucine-rich Repeat Variant"/>
    <property type="match status" value="1"/>
</dbReference>
<keyword evidence="6" id="KW-0227">DNA damage</keyword>
<evidence type="ECO:0000313" key="12">
    <source>
        <dbReference type="EMBL" id="KIM85505.1"/>
    </source>
</evidence>
<dbReference type="GO" id="GO:0016607">
    <property type="term" value="C:nuclear speck"/>
    <property type="evidence" value="ECO:0007669"/>
    <property type="project" value="UniProtKB-SubCell"/>
</dbReference>
<dbReference type="Pfam" id="PF16507">
    <property type="entry name" value="HEAT_PSME4_mid"/>
    <property type="match status" value="1"/>
</dbReference>
<sequence>MSILEPPTPEEDDNLSPEQSAFEKQLASLQIYLDSVPYECETIEEMQAKLEDIVGKIMICAEAKNWLLLTTWDGMLQCWLLMRYPMPKTTRAKLVRLYYELCLVPGLEPRVTRSWADMLSRLLSNKPGLKRKLEATDLELPWQPLWRALQKELWPKKRLQDTSRNVVNILLYVAEQSKRYYPATEIPAMLETFVPMLTKDSVLTMVPVLTSFLPPTHTHLYLPALFRLWEAFNSSVVDDRLIELVGDLSEEHVAGKSVGEGGAEWKDVGIWTETEWTMLIGKGLGSMNVPVGATRGASTTGGHADRTGDRNSLRIKKTINRQHAIAKILVYSMAMDGPVRQDAAPTPRSKEGRFEAQQTGFLEGSKALDSLDRLITSTESFFHPSNSGQWTMSLTNFIQRLMSEFSRRWKEEESPACQTPVTHRLTPAIRRAFVKTLRTPALLSMFSKDPVSMAYAQASLRVMALLEPALIMPELLERAYGGLEVVNETHRTTAVLSMLSAVPLPLVSEKLWVGGQKHLVPLLELCVPGIDLNDPIKTICATMFIVAAIQHVKIGDLTMHQSSFSLSSDAPAESVMDTSGDYDPLPDGPEVDHFPIFSKDQERNLARESTAGLADWVTSLFRRVLALYENLPEEGGKKGTTGGRQEESVLKSIKNMIDIICLHLSDELFDLVLKLVYDYATVNAKSNAVRAFGQLIACLARVKPEQTIAKFLPFCIMQTQEELKHGASSIRTTSTHAAVPSDTTLHWNMSILRGCLGYGGPALLKYKEQILELLKLLIDKTKSERGYTGTGRLITRILHTIGSVYPINSRFMNTAEWDDPEFNSDHNRQWGRLYEPQDVKIEWHVPTQDEIALVLDILNEIAEPALDKIEDLLRVDNWDNVARNDFCRYLHVLKSVWSGLPTLYQEHDKNVTHPCLDDECEVAGLLVTHINVKAGFSLTDPRDRRYQTVLKHRTRYGDVIHSAATKLRQSTEGEDHIDAVIAVAKAIDAFLLEYGMTRGNYDGLQKNYNQARDLNRMWSKQKENTRLVFVKRAQVYHSGRVYMHALYRRRSALDDKLLADLVELCLSPYTRVRRHAQSVLHNVCGYYVRSTRFTLPTLLDALKKGTEPDRMKGALYVLWNKGTAAYALTDQRFHGQYLLTLLESQHQEKPSIQKLVGNLSTDCLTHLTEEAVHTDAYTQDTLGVKTALRDLKAEFSSSAVDPSLLAEALQKAPIRATRRKHMYNQTISAILAAAVAPATHWRYVEMATRFLHALLRRDVPTSPDIANFFIEHTLSPQPTIRVYAQRAVVKLAAFVKIRTYAKSEEELWLDEWANPLQGQLPVTAEVVRDLQRSAEDDQNGPYIDKIPTGFLTWTPSLKCYSAVEPGESPFSWESQSRPCLDTMRDALGAEYYSKLAMLWGQESNRKEGKTQLRSENVTFIKTIAKMFENDKLEDLLNVLDPLLGESDKFKQRGAAEILAGLMRGCKHWPKQLSDNLWAWTISRLDRVFNQIKPDTLGFWESVFSAQLVNLDPRRNQPLVRWILALPLEFHGDSAFAMSKSLAVFGILVDALGIRLNSLSDKYANMLFDNANTGYAEIRNHISRHLYILISSQWQPSYPSTNTFLDACQVACDPLRIREASHINRINEILLQFPKWRGERLPPPRVSQSEYDKVGLTLLQWIWVSSHGSQASLIFPYLIPMLPDIFKMSELNDNSDLQTYSSAVLYVLSAVNPVPDFVDVILQKFVAAIKSSTSWRIRLHALPALVVFFYRNLMVITPDGVSKVMDVLLDCLADENVEVREMSSKALSGVVRCSQRQSIMSLKSRFITLARQVKLPPRTQPNYAESLRSLHSAILGLCALVECFPYSVEPWMPSLTEVLAPHATDPPPISTTIRKCASEFKKTHQDTWHTDQQAFNEDQLQSLSTMLVGTSYYA</sequence>
<proteinExistence type="inferred from homology"/>
<dbReference type="InterPro" id="IPR011989">
    <property type="entry name" value="ARM-like"/>
</dbReference>
<dbReference type="InterPro" id="IPR021843">
    <property type="entry name" value="PSME4_C"/>
</dbReference>
<keyword evidence="4" id="KW-0963">Cytoplasm</keyword>
<reference evidence="12 13" key="1">
    <citation type="submission" date="2014-04" db="EMBL/GenBank/DDBJ databases">
        <authorList>
            <consortium name="DOE Joint Genome Institute"/>
            <person name="Kuo A."/>
            <person name="Tarkka M."/>
            <person name="Buscot F."/>
            <person name="Kohler A."/>
            <person name="Nagy L.G."/>
            <person name="Floudas D."/>
            <person name="Copeland A."/>
            <person name="Barry K.W."/>
            <person name="Cichocki N."/>
            <person name="Veneault-Fourrey C."/>
            <person name="LaButti K."/>
            <person name="Lindquist E.A."/>
            <person name="Lipzen A."/>
            <person name="Lundell T."/>
            <person name="Morin E."/>
            <person name="Murat C."/>
            <person name="Sun H."/>
            <person name="Tunlid A."/>
            <person name="Henrissat B."/>
            <person name="Grigoriev I.V."/>
            <person name="Hibbett D.S."/>
            <person name="Martin F."/>
            <person name="Nordberg H.P."/>
            <person name="Cantor M.N."/>
            <person name="Hua S.X."/>
        </authorList>
    </citation>
    <scope>NUCLEOTIDE SEQUENCE [LARGE SCALE GENOMIC DNA]</scope>
    <source>
        <strain evidence="12 13">F 1598</strain>
    </source>
</reference>
<dbReference type="InterPro" id="IPR055455">
    <property type="entry name" value="HEAT_PSME4"/>
</dbReference>
<dbReference type="EMBL" id="KN832985">
    <property type="protein sequence ID" value="KIM85505.1"/>
    <property type="molecule type" value="Genomic_DNA"/>
</dbReference>
<dbReference type="OrthoDB" id="17907at2759"/>
<feature type="domain" description="Proteasome activator Blm10 middle HEAT repeats region" evidence="10">
    <location>
        <begin position="371"/>
        <end position="903"/>
    </location>
</feature>
<dbReference type="HOGENOM" id="CLU_000772_3_0_1"/>
<keyword evidence="7" id="KW-0234">DNA repair</keyword>
<evidence type="ECO:0000259" key="10">
    <source>
        <dbReference type="Pfam" id="PF16507"/>
    </source>
</evidence>
<evidence type="ECO:0000256" key="6">
    <source>
        <dbReference type="ARBA" id="ARBA00022763"/>
    </source>
</evidence>
<evidence type="ECO:0000256" key="2">
    <source>
        <dbReference type="ARBA" id="ARBA00004496"/>
    </source>
</evidence>
<keyword evidence="8" id="KW-0539">Nucleus</keyword>
<feature type="domain" description="Proteasome activator complex subunit 4 C-terminal" evidence="9">
    <location>
        <begin position="1828"/>
        <end position="1913"/>
    </location>
</feature>
<dbReference type="GO" id="GO:0010499">
    <property type="term" value="P:proteasomal ubiquitin-independent protein catabolic process"/>
    <property type="evidence" value="ECO:0007669"/>
    <property type="project" value="TreeGrafter"/>
</dbReference>
<evidence type="ECO:0000259" key="9">
    <source>
        <dbReference type="Pfam" id="PF11919"/>
    </source>
</evidence>
<keyword evidence="5" id="KW-0677">Repeat</keyword>
<dbReference type="InterPro" id="IPR032430">
    <property type="entry name" value="Blm10_mid"/>
</dbReference>
<accession>A0A0C3FMW7</accession>
<feature type="domain" description="Proteasome activator complex subunit 4-like HEAT repeat-like" evidence="11">
    <location>
        <begin position="1332"/>
        <end position="1538"/>
    </location>
</feature>
<dbReference type="Pfam" id="PF23096">
    <property type="entry name" value="HEAT_PSME4"/>
    <property type="match status" value="1"/>
</dbReference>
<evidence type="ECO:0000256" key="5">
    <source>
        <dbReference type="ARBA" id="ARBA00022737"/>
    </source>
</evidence>
<organism evidence="12 13">
    <name type="scientific">Piloderma croceum (strain F 1598)</name>
    <dbReference type="NCBI Taxonomy" id="765440"/>
    <lineage>
        <taxon>Eukaryota</taxon>
        <taxon>Fungi</taxon>
        <taxon>Dikarya</taxon>
        <taxon>Basidiomycota</taxon>
        <taxon>Agaricomycotina</taxon>
        <taxon>Agaricomycetes</taxon>
        <taxon>Agaricomycetidae</taxon>
        <taxon>Atheliales</taxon>
        <taxon>Atheliaceae</taxon>
        <taxon>Piloderma</taxon>
    </lineage>
</organism>
<evidence type="ECO:0000313" key="13">
    <source>
        <dbReference type="Proteomes" id="UP000054166"/>
    </source>
</evidence>
<name>A0A0C3FMW7_PILCF</name>
<dbReference type="PANTHER" id="PTHR32170">
    <property type="entry name" value="PROTEASOME ACTIVATOR COMPLEX SUBUNIT 4"/>
    <property type="match status" value="1"/>
</dbReference>
<dbReference type="STRING" id="765440.A0A0C3FMW7"/>
<evidence type="ECO:0008006" key="14">
    <source>
        <dbReference type="Google" id="ProtNLM"/>
    </source>
</evidence>
<evidence type="ECO:0000259" key="11">
    <source>
        <dbReference type="Pfam" id="PF23096"/>
    </source>
</evidence>
<dbReference type="GO" id="GO:0005829">
    <property type="term" value="C:cytosol"/>
    <property type="evidence" value="ECO:0007669"/>
    <property type="project" value="TreeGrafter"/>
</dbReference>
<dbReference type="SUPFAM" id="SSF48371">
    <property type="entry name" value="ARM repeat"/>
    <property type="match status" value="2"/>
</dbReference>
<keyword evidence="13" id="KW-1185">Reference proteome</keyword>
<dbReference type="PANTHER" id="PTHR32170:SF3">
    <property type="entry name" value="PROTEASOME ACTIVATOR COMPLEX SUBUNIT 4"/>
    <property type="match status" value="1"/>
</dbReference>